<proteinExistence type="predicted"/>
<feature type="region of interest" description="Disordered" evidence="1">
    <location>
        <begin position="1"/>
        <end position="24"/>
    </location>
</feature>
<dbReference type="Proteomes" id="UP000469949">
    <property type="component" value="Unassembled WGS sequence"/>
</dbReference>
<protein>
    <submittedName>
        <fullName evidence="2">Uncharacterized protein</fullName>
    </submittedName>
</protein>
<reference evidence="2 3" key="1">
    <citation type="submission" date="2019-10" db="EMBL/GenBank/DDBJ databases">
        <title>Draft Genome Sequence of the Caffeine Degrading Methylotroph Methylorubrum populi PINKEL.</title>
        <authorList>
            <person name="Dawson S.C."/>
            <person name="Zhang X."/>
            <person name="Wright M.E."/>
            <person name="Sharma G."/>
            <person name="Langner J.T."/>
            <person name="Ditty J.L."/>
            <person name="Subuyuj G.A."/>
        </authorList>
    </citation>
    <scope>NUCLEOTIDE SEQUENCE [LARGE SCALE GENOMIC DNA]</scope>
    <source>
        <strain evidence="2 3">Pinkel</strain>
    </source>
</reference>
<sequence>MGRGQRRRHGGHGHFSLSDGGGSVGSVRRMLSREDFGAVRSCFWPRGTQLCGWLMAAFRQRNGNRHASSQEPITFC</sequence>
<evidence type="ECO:0000313" key="2">
    <source>
        <dbReference type="EMBL" id="KAB7785045.1"/>
    </source>
</evidence>
<dbReference type="EMBL" id="WEKV01000010">
    <property type="protein sequence ID" value="KAB7785045.1"/>
    <property type="molecule type" value="Genomic_DNA"/>
</dbReference>
<name>A0A833J5M2_9HYPH</name>
<evidence type="ECO:0000313" key="3">
    <source>
        <dbReference type="Proteomes" id="UP000469949"/>
    </source>
</evidence>
<dbReference type="AlphaFoldDB" id="A0A833J5M2"/>
<accession>A0A833J5M2</accession>
<feature type="compositionally biased region" description="Basic residues" evidence="1">
    <location>
        <begin position="1"/>
        <end position="12"/>
    </location>
</feature>
<organism evidence="2 3">
    <name type="scientific">Methylorubrum populi</name>
    <dbReference type="NCBI Taxonomy" id="223967"/>
    <lineage>
        <taxon>Bacteria</taxon>
        <taxon>Pseudomonadati</taxon>
        <taxon>Pseudomonadota</taxon>
        <taxon>Alphaproteobacteria</taxon>
        <taxon>Hyphomicrobiales</taxon>
        <taxon>Methylobacteriaceae</taxon>
        <taxon>Methylorubrum</taxon>
    </lineage>
</organism>
<gene>
    <name evidence="2" type="ORF">F8B43_3078</name>
</gene>
<comment type="caution">
    <text evidence="2">The sequence shown here is derived from an EMBL/GenBank/DDBJ whole genome shotgun (WGS) entry which is preliminary data.</text>
</comment>
<evidence type="ECO:0000256" key="1">
    <source>
        <dbReference type="SAM" id="MobiDB-lite"/>
    </source>
</evidence>